<dbReference type="EMBL" id="MUEO01000006">
    <property type="protein sequence ID" value="OOE45517.1"/>
    <property type="molecule type" value="Genomic_DNA"/>
</dbReference>
<dbReference type="GO" id="GO:0009307">
    <property type="term" value="P:DNA restriction-modification system"/>
    <property type="evidence" value="ECO:0007669"/>
    <property type="project" value="UniProtKB-KW"/>
</dbReference>
<dbReference type="CDD" id="cd16961">
    <property type="entry name" value="RMtype1_S_TRD-CR_like"/>
    <property type="match status" value="1"/>
</dbReference>
<organism evidence="3 4">
    <name type="scientific">Salinivibrio kushneri</name>
    <dbReference type="NCBI Taxonomy" id="1908198"/>
    <lineage>
        <taxon>Bacteria</taxon>
        <taxon>Pseudomonadati</taxon>
        <taxon>Pseudomonadota</taxon>
        <taxon>Gammaproteobacteria</taxon>
        <taxon>Vibrionales</taxon>
        <taxon>Vibrionaceae</taxon>
        <taxon>Salinivibrio</taxon>
    </lineage>
</organism>
<evidence type="ECO:0000256" key="1">
    <source>
        <dbReference type="ARBA" id="ARBA00022747"/>
    </source>
</evidence>
<dbReference type="PANTHER" id="PTHR30408">
    <property type="entry name" value="TYPE-1 RESTRICTION ENZYME ECOKI SPECIFICITY PROTEIN"/>
    <property type="match status" value="1"/>
</dbReference>
<dbReference type="SUPFAM" id="SSF116734">
    <property type="entry name" value="DNA methylase specificity domain"/>
    <property type="match status" value="1"/>
</dbReference>
<dbReference type="RefSeq" id="WP_077457050.1">
    <property type="nucleotide sequence ID" value="NZ_MUEO01000006.1"/>
</dbReference>
<evidence type="ECO:0000313" key="3">
    <source>
        <dbReference type="EMBL" id="OOE45517.1"/>
    </source>
</evidence>
<evidence type="ECO:0000313" key="4">
    <source>
        <dbReference type="Proteomes" id="UP000188726"/>
    </source>
</evidence>
<sequence>MSEQPKQKRPLRSLATIQPGYPFRGKLPIDSNGDAYVVQFRHIVLGERLSDKDGKALDRVKLTGRKPPNYLCPSDLIFMAKGTRNHAAVIADVPSNTVCTPNFYHIRLKPEVARLLPEFLAWQLNHVDAQRYFASCSQGSAAPSITKSQLGDLPIVIPSIEQQKLMVKLSDVATSEQKLLSQLMENRRRMLDAVGHHILHSDHSIGN</sequence>
<dbReference type="Gene3D" id="3.90.220.20">
    <property type="entry name" value="DNA methylase specificity domains"/>
    <property type="match status" value="1"/>
</dbReference>
<accession>A0AB36K9C9</accession>
<reference evidence="3 4" key="1">
    <citation type="journal article" date="2017" name="Genome Announc.">
        <title>Draft Genome Sequences of Salinivibrio proteolyticus, Salinivibrio sharmensis, Salinivibrio siamensis, Salinivibrio costicola subsp. alcaliphilus, Salinivibrio costicola subsp. vallismortis, and 29 New Isolates Belonging to the Genus Salinivibrio.</title>
        <authorList>
            <person name="Lopez-Hermoso C."/>
            <person name="de la Haba R.R."/>
            <person name="Sanchez-Porro C."/>
            <person name="Bayliss S.C."/>
            <person name="Feil E.J."/>
            <person name="Ventosa A."/>
        </authorList>
    </citation>
    <scope>NUCLEOTIDE SEQUENCE [LARGE SCALE GENOMIC DNA]</scope>
    <source>
        <strain evidence="3 4">IC202</strain>
    </source>
</reference>
<evidence type="ECO:0008006" key="5">
    <source>
        <dbReference type="Google" id="ProtNLM"/>
    </source>
</evidence>
<comment type="caution">
    <text evidence="3">The sequence shown here is derived from an EMBL/GenBank/DDBJ whole genome shotgun (WGS) entry which is preliminary data.</text>
</comment>
<name>A0AB36K9C9_9GAMM</name>
<evidence type="ECO:0000256" key="2">
    <source>
        <dbReference type="ARBA" id="ARBA00023125"/>
    </source>
</evidence>
<dbReference type="GO" id="GO:0003677">
    <property type="term" value="F:DNA binding"/>
    <property type="evidence" value="ECO:0007669"/>
    <property type="project" value="UniProtKB-KW"/>
</dbReference>
<keyword evidence="1" id="KW-0680">Restriction system</keyword>
<dbReference type="PANTHER" id="PTHR30408:SF12">
    <property type="entry name" value="TYPE I RESTRICTION ENZYME MJAVIII SPECIFICITY SUBUNIT"/>
    <property type="match status" value="1"/>
</dbReference>
<keyword evidence="2" id="KW-0238">DNA-binding</keyword>
<protein>
    <recommendedName>
        <fullName evidence="5">Restriction endonuclease subunit S</fullName>
    </recommendedName>
</protein>
<dbReference type="Proteomes" id="UP000188726">
    <property type="component" value="Unassembled WGS sequence"/>
</dbReference>
<dbReference type="InterPro" id="IPR052021">
    <property type="entry name" value="Type-I_RS_S_subunit"/>
</dbReference>
<gene>
    <name evidence="3" type="ORF">BZG09_03670</name>
</gene>
<dbReference type="AlphaFoldDB" id="A0AB36K9C9"/>
<proteinExistence type="predicted"/>
<dbReference type="InterPro" id="IPR044946">
    <property type="entry name" value="Restrct_endonuc_typeI_TRD_sf"/>
</dbReference>